<evidence type="ECO:0000313" key="2">
    <source>
        <dbReference type="WBParaSite" id="JU765_v2.g1909.t1"/>
    </source>
</evidence>
<proteinExistence type="predicted"/>
<accession>A0AC34QSM5</accession>
<dbReference type="Proteomes" id="UP000887576">
    <property type="component" value="Unplaced"/>
</dbReference>
<dbReference type="WBParaSite" id="JU765_v2.g1909.t1">
    <property type="protein sequence ID" value="JU765_v2.g1909.t1"/>
    <property type="gene ID" value="JU765_v2.g1909"/>
</dbReference>
<organism evidence="1 2">
    <name type="scientific">Panagrolaimus sp. JU765</name>
    <dbReference type="NCBI Taxonomy" id="591449"/>
    <lineage>
        <taxon>Eukaryota</taxon>
        <taxon>Metazoa</taxon>
        <taxon>Ecdysozoa</taxon>
        <taxon>Nematoda</taxon>
        <taxon>Chromadorea</taxon>
        <taxon>Rhabditida</taxon>
        <taxon>Tylenchina</taxon>
        <taxon>Panagrolaimomorpha</taxon>
        <taxon>Panagrolaimoidea</taxon>
        <taxon>Panagrolaimidae</taxon>
        <taxon>Panagrolaimus</taxon>
    </lineage>
</organism>
<sequence>MPFLSEALQSGLMADVVINVNGEAIPAHKLVLYFRSSFFKTMFDGQFAPKSENGELPVISINNDSITAEHFKNFLMFLYSDEVEVTGDNAFILMNLAEMYDVPSLMEPIEEFLTENLTSENVVTLANSASLFDNSEIFKSCVEFIMNKSDVLKSTDKFCEMNERVLLAVLQQDEGNLTCHPFNIAKNDLMEKQCLLCEKKPVFRECDLFRKVLNWGENQCKIKGMDENPENMKKILEPFLPFIRFPTMTVEELMKFVHPTELFDDSVFLSFMLDAQNIAIGKPSNKSTFSQVGRNVFIEPKALLVEKEQPTQKGLFRFHGHGGHKNKKRNGFFHRKNNDDNDNSNFQQSIVGTEF</sequence>
<evidence type="ECO:0000313" key="1">
    <source>
        <dbReference type="Proteomes" id="UP000887576"/>
    </source>
</evidence>
<protein>
    <submittedName>
        <fullName evidence="2">BTB domain-containing protein</fullName>
    </submittedName>
</protein>
<reference evidence="2" key="1">
    <citation type="submission" date="2022-11" db="UniProtKB">
        <authorList>
            <consortium name="WormBaseParasite"/>
        </authorList>
    </citation>
    <scope>IDENTIFICATION</scope>
</reference>
<name>A0AC34QSM5_9BILA</name>